<dbReference type="PROSITE" id="PS50893">
    <property type="entry name" value="ABC_TRANSPORTER_2"/>
    <property type="match status" value="1"/>
</dbReference>
<evidence type="ECO:0000259" key="5">
    <source>
        <dbReference type="PROSITE" id="PS50893"/>
    </source>
</evidence>
<dbReference type="GO" id="GO:0005524">
    <property type="term" value="F:ATP binding"/>
    <property type="evidence" value="ECO:0007669"/>
    <property type="project" value="UniProtKB-KW"/>
</dbReference>
<dbReference type="InterPro" id="IPR017911">
    <property type="entry name" value="MacB-like_ATP-bd"/>
</dbReference>
<keyword evidence="4 6" id="KW-0067">ATP-binding</keyword>
<dbReference type="SMART" id="SM00382">
    <property type="entry name" value="AAA"/>
    <property type="match status" value="1"/>
</dbReference>
<dbReference type="RefSeq" id="WP_170020048.1">
    <property type="nucleotide sequence ID" value="NZ_JABCSC020000001.1"/>
</dbReference>
<comment type="caution">
    <text evidence="6">The sequence shown here is derived from an EMBL/GenBank/DDBJ whole genome shotgun (WGS) entry which is preliminary data.</text>
</comment>
<dbReference type="Proteomes" id="UP000778523">
    <property type="component" value="Unassembled WGS sequence"/>
</dbReference>
<keyword evidence="2" id="KW-0472">Membrane</keyword>
<keyword evidence="7" id="KW-1185">Reference proteome</keyword>
<dbReference type="Gene3D" id="3.40.50.300">
    <property type="entry name" value="P-loop containing nucleotide triphosphate hydrolases"/>
    <property type="match status" value="1"/>
</dbReference>
<evidence type="ECO:0000256" key="1">
    <source>
        <dbReference type="ARBA" id="ARBA00022448"/>
    </source>
</evidence>
<dbReference type="SUPFAM" id="SSF52540">
    <property type="entry name" value="P-loop containing nucleoside triphosphate hydrolases"/>
    <property type="match status" value="1"/>
</dbReference>
<dbReference type="InterPro" id="IPR027417">
    <property type="entry name" value="P-loop_NTPase"/>
</dbReference>
<evidence type="ECO:0000313" key="7">
    <source>
        <dbReference type="Proteomes" id="UP000778523"/>
    </source>
</evidence>
<dbReference type="Pfam" id="PF00005">
    <property type="entry name" value="ABC_tran"/>
    <property type="match status" value="1"/>
</dbReference>
<evidence type="ECO:0000256" key="2">
    <source>
        <dbReference type="ARBA" id="ARBA00022475"/>
    </source>
</evidence>
<keyword evidence="2" id="KW-1003">Cell membrane</keyword>
<dbReference type="CDD" id="cd03255">
    <property type="entry name" value="ABC_MJ0796_LolCDE_FtsE"/>
    <property type="match status" value="1"/>
</dbReference>
<evidence type="ECO:0000313" key="6">
    <source>
        <dbReference type="EMBL" id="NSL53779.1"/>
    </source>
</evidence>
<evidence type="ECO:0000256" key="4">
    <source>
        <dbReference type="ARBA" id="ARBA00022840"/>
    </source>
</evidence>
<dbReference type="PANTHER" id="PTHR24220:SF86">
    <property type="entry name" value="ABC TRANSPORTER ABCH.1"/>
    <property type="match status" value="1"/>
</dbReference>
<feature type="domain" description="ABC transporter" evidence="5">
    <location>
        <begin position="6"/>
        <end position="229"/>
    </location>
</feature>
<evidence type="ECO:0000256" key="3">
    <source>
        <dbReference type="ARBA" id="ARBA00022741"/>
    </source>
</evidence>
<dbReference type="PANTHER" id="PTHR24220">
    <property type="entry name" value="IMPORT ATP-BINDING PROTEIN"/>
    <property type="match status" value="1"/>
</dbReference>
<dbReference type="InterPro" id="IPR003593">
    <property type="entry name" value="AAA+_ATPase"/>
</dbReference>
<gene>
    <name evidence="6" type="ORF">HJ583_001950</name>
</gene>
<dbReference type="EMBL" id="JABCSC020000001">
    <property type="protein sequence ID" value="NSL53779.1"/>
    <property type="molecule type" value="Genomic_DNA"/>
</dbReference>
<dbReference type="InterPro" id="IPR003439">
    <property type="entry name" value="ABC_transporter-like_ATP-bd"/>
</dbReference>
<name>A0ABX2IBH3_9RHOO</name>
<reference evidence="6 7" key="1">
    <citation type="submission" date="2020-06" db="EMBL/GenBank/DDBJ databases">
        <title>Draft genome of Uliginosibacterium sp. IMCC34675.</title>
        <authorList>
            <person name="Song J."/>
        </authorList>
    </citation>
    <scope>NUCLEOTIDE SEQUENCE [LARGE SCALE GENOMIC DNA]</scope>
    <source>
        <strain evidence="6 7">IMCC34675</strain>
    </source>
</reference>
<organism evidence="6 7">
    <name type="scientific">Uliginosibacterium aquaticum</name>
    <dbReference type="NCBI Taxonomy" id="2731212"/>
    <lineage>
        <taxon>Bacteria</taxon>
        <taxon>Pseudomonadati</taxon>
        <taxon>Pseudomonadota</taxon>
        <taxon>Betaproteobacteria</taxon>
        <taxon>Rhodocyclales</taxon>
        <taxon>Zoogloeaceae</taxon>
        <taxon>Uliginosibacterium</taxon>
    </lineage>
</organism>
<keyword evidence="1" id="KW-0813">Transport</keyword>
<protein>
    <submittedName>
        <fullName evidence="6">ABC transporter ATP-binding protein</fullName>
    </submittedName>
</protein>
<keyword evidence="3" id="KW-0547">Nucleotide-binding</keyword>
<dbReference type="InterPro" id="IPR015854">
    <property type="entry name" value="ABC_transpr_LolD-like"/>
</dbReference>
<accession>A0ABX2IBH3</accession>
<proteinExistence type="predicted"/>
<sequence>MNTGTLRATGLRFRFTGQTTDLFALDRLELTAGHMLGIRGASGAGKTTLLHCLAGIEPLTTGSIVWDDTDITALPGAGLTRWRQQKLGLVFQDFHLVEGLSALDNVLLPASFTGWRIAPALRSRATRLLSRVGIAEPTRRAELLSRGERQRVAVARALLFAPPVVLADEPTASLDPENREIIADLLCGLVREHGATLIVVSHENALLHRMDRVLELRSGTLQAAEAAHV</sequence>